<evidence type="ECO:0000256" key="3">
    <source>
        <dbReference type="ARBA" id="ARBA00023125"/>
    </source>
</evidence>
<sequence length="439" mass="50232">MTVTPPEAMRGRPPANPEKLSRKKTSGDNQFTTRNDVFHNARESTGLKRKRVKLDDLHDDEAKSAVMERAEEIQANLAPEFPTMIKYMLPSHVSGGFWLGLPRQFCNKHLPKQDTMIFLEDESGHKYETKFLVEKTGLSGGWRGFSLDHNLLEGDVLVFHLVRATRFKVYIVRRNDSDDVDGALALMKLDTFIKGMKQDKVIEIWEKQSNDCELLMLDITQENTQKDSVMICDSKCGPILDHPENDSDGSEILDVIRLSDSVMEFKEVKSVEDFTILVNGLIINSELSKHLQTKYYELCCSQKSFLHDHLFEGLNCRLVSGMIAETINIADAIRASKLTTSQNDFITWEKTLKAFEDLGMNVGFLRARLYQLMNLPLKSKRHGEARIERTLAEEEMRTLKIKLLEVKERRNRLDAEIETMEASAGKLEVMFKEVANAPW</sequence>
<keyword evidence="5" id="KW-0539">Nucleus</keyword>
<accession>A0A1Q3C5S4</accession>
<dbReference type="EMBL" id="BDDD01001372">
    <property type="protein sequence ID" value="GAV75471.1"/>
    <property type="molecule type" value="Genomic_DNA"/>
</dbReference>
<evidence type="ECO:0000256" key="1">
    <source>
        <dbReference type="ARBA" id="ARBA00004123"/>
    </source>
</evidence>
<dbReference type="SMART" id="SM01019">
    <property type="entry name" value="B3"/>
    <property type="match status" value="1"/>
</dbReference>
<evidence type="ECO:0000256" key="7">
    <source>
        <dbReference type="SAM" id="MobiDB-lite"/>
    </source>
</evidence>
<keyword evidence="10" id="KW-1185">Reference proteome</keyword>
<evidence type="ECO:0000313" key="9">
    <source>
        <dbReference type="EMBL" id="GAV75471.1"/>
    </source>
</evidence>
<protein>
    <submittedName>
        <fullName evidence="9">B3 domain-containing protein/DUF724 domain-containing protein</fullName>
    </submittedName>
</protein>
<feature type="domain" description="TF-B3" evidence="8">
    <location>
        <begin position="84"/>
        <end position="175"/>
    </location>
</feature>
<keyword evidence="6" id="KW-0175">Coiled coil</keyword>
<gene>
    <name evidence="9" type="ORF">CFOL_v3_18950</name>
</gene>
<evidence type="ECO:0000313" key="10">
    <source>
        <dbReference type="Proteomes" id="UP000187406"/>
    </source>
</evidence>
<dbReference type="PANTHER" id="PTHR31391">
    <property type="entry name" value="B3 DOMAIN-CONTAINING PROTEIN OS11G0197600-RELATED"/>
    <property type="match status" value="1"/>
</dbReference>
<dbReference type="PANTHER" id="PTHR31391:SF101">
    <property type="entry name" value="B3 DOMAIN-CONTAINING PROTEIN OS01G0234100"/>
    <property type="match status" value="1"/>
</dbReference>
<reference evidence="10" key="1">
    <citation type="submission" date="2016-04" db="EMBL/GenBank/DDBJ databases">
        <title>Cephalotus genome sequencing.</title>
        <authorList>
            <person name="Fukushima K."/>
            <person name="Hasebe M."/>
            <person name="Fang X."/>
        </authorList>
    </citation>
    <scope>NUCLEOTIDE SEQUENCE [LARGE SCALE GENOMIC DNA]</scope>
    <source>
        <strain evidence="10">cv. St1</strain>
    </source>
</reference>
<dbReference type="AlphaFoldDB" id="A0A1Q3C5S4"/>
<feature type="coiled-coil region" evidence="6">
    <location>
        <begin position="389"/>
        <end position="423"/>
    </location>
</feature>
<comment type="caution">
    <text evidence="9">The sequence shown here is derived from an EMBL/GenBank/DDBJ whole genome shotgun (WGS) entry which is preliminary data.</text>
</comment>
<evidence type="ECO:0000256" key="5">
    <source>
        <dbReference type="ARBA" id="ARBA00023242"/>
    </source>
</evidence>
<evidence type="ECO:0000256" key="4">
    <source>
        <dbReference type="ARBA" id="ARBA00023163"/>
    </source>
</evidence>
<dbReference type="GO" id="GO:0003677">
    <property type="term" value="F:DNA binding"/>
    <property type="evidence" value="ECO:0007669"/>
    <property type="project" value="UniProtKB-KW"/>
</dbReference>
<dbReference type="InterPro" id="IPR044837">
    <property type="entry name" value="REM16-like"/>
</dbReference>
<dbReference type="PROSITE" id="PS50863">
    <property type="entry name" value="B3"/>
    <property type="match status" value="1"/>
</dbReference>
<evidence type="ECO:0000256" key="6">
    <source>
        <dbReference type="SAM" id="Coils"/>
    </source>
</evidence>
<name>A0A1Q3C5S4_CEPFO</name>
<dbReference type="InterPro" id="IPR003340">
    <property type="entry name" value="B3_DNA-bd"/>
</dbReference>
<organism evidence="9 10">
    <name type="scientific">Cephalotus follicularis</name>
    <name type="common">Albany pitcher plant</name>
    <dbReference type="NCBI Taxonomy" id="3775"/>
    <lineage>
        <taxon>Eukaryota</taxon>
        <taxon>Viridiplantae</taxon>
        <taxon>Streptophyta</taxon>
        <taxon>Embryophyta</taxon>
        <taxon>Tracheophyta</taxon>
        <taxon>Spermatophyta</taxon>
        <taxon>Magnoliopsida</taxon>
        <taxon>eudicotyledons</taxon>
        <taxon>Gunneridae</taxon>
        <taxon>Pentapetalae</taxon>
        <taxon>rosids</taxon>
        <taxon>fabids</taxon>
        <taxon>Oxalidales</taxon>
        <taxon>Cephalotaceae</taxon>
        <taxon>Cephalotus</taxon>
    </lineage>
</organism>
<dbReference type="InParanoid" id="A0A1Q3C5S4"/>
<dbReference type="CDD" id="cd10017">
    <property type="entry name" value="B3_DNA"/>
    <property type="match status" value="1"/>
</dbReference>
<feature type="region of interest" description="Disordered" evidence="7">
    <location>
        <begin position="1"/>
        <end position="38"/>
    </location>
</feature>
<dbReference type="InterPro" id="IPR015300">
    <property type="entry name" value="DNA-bd_pseudobarrel_sf"/>
</dbReference>
<dbReference type="SUPFAM" id="SSF101936">
    <property type="entry name" value="DNA-binding pseudobarrel domain"/>
    <property type="match status" value="1"/>
</dbReference>
<dbReference type="Gene3D" id="2.40.330.10">
    <property type="entry name" value="DNA-binding pseudobarrel domain"/>
    <property type="match status" value="1"/>
</dbReference>
<dbReference type="Proteomes" id="UP000187406">
    <property type="component" value="Unassembled WGS sequence"/>
</dbReference>
<proteinExistence type="predicted"/>
<evidence type="ECO:0000259" key="8">
    <source>
        <dbReference type="PROSITE" id="PS50863"/>
    </source>
</evidence>
<dbReference type="Pfam" id="PF02362">
    <property type="entry name" value="B3"/>
    <property type="match status" value="1"/>
</dbReference>
<dbReference type="STRING" id="3775.A0A1Q3C5S4"/>
<dbReference type="GO" id="GO:0005634">
    <property type="term" value="C:nucleus"/>
    <property type="evidence" value="ECO:0007669"/>
    <property type="project" value="UniProtKB-SubCell"/>
</dbReference>
<evidence type="ECO:0000256" key="2">
    <source>
        <dbReference type="ARBA" id="ARBA00023015"/>
    </source>
</evidence>
<comment type="subcellular location">
    <subcellularLocation>
        <location evidence="1">Nucleus</location>
    </subcellularLocation>
</comment>
<dbReference type="OrthoDB" id="1909330at2759"/>
<keyword evidence="3" id="KW-0238">DNA-binding</keyword>
<keyword evidence="2" id="KW-0805">Transcription regulation</keyword>
<keyword evidence="4" id="KW-0804">Transcription</keyword>